<dbReference type="EMBL" id="JBJQOH010000008">
    <property type="protein sequence ID" value="KAL3676657.1"/>
    <property type="molecule type" value="Genomic_DNA"/>
</dbReference>
<dbReference type="AlphaFoldDB" id="A0ABD3GEQ4"/>
<accession>A0ABD3GEQ4</accession>
<evidence type="ECO:0000313" key="2">
    <source>
        <dbReference type="Proteomes" id="UP001633002"/>
    </source>
</evidence>
<keyword evidence="2" id="KW-1185">Reference proteome</keyword>
<protein>
    <submittedName>
        <fullName evidence="1">Uncharacterized protein</fullName>
    </submittedName>
</protein>
<organism evidence="1 2">
    <name type="scientific">Riccia sorocarpa</name>
    <dbReference type="NCBI Taxonomy" id="122646"/>
    <lineage>
        <taxon>Eukaryota</taxon>
        <taxon>Viridiplantae</taxon>
        <taxon>Streptophyta</taxon>
        <taxon>Embryophyta</taxon>
        <taxon>Marchantiophyta</taxon>
        <taxon>Marchantiopsida</taxon>
        <taxon>Marchantiidae</taxon>
        <taxon>Marchantiales</taxon>
        <taxon>Ricciaceae</taxon>
        <taxon>Riccia</taxon>
    </lineage>
</organism>
<name>A0ABD3GEQ4_9MARC</name>
<evidence type="ECO:0000313" key="1">
    <source>
        <dbReference type="EMBL" id="KAL3676657.1"/>
    </source>
</evidence>
<reference evidence="1 2" key="1">
    <citation type="submission" date="2024-09" db="EMBL/GenBank/DDBJ databases">
        <title>Chromosome-scale assembly of Riccia sorocarpa.</title>
        <authorList>
            <person name="Paukszto L."/>
        </authorList>
    </citation>
    <scope>NUCLEOTIDE SEQUENCE [LARGE SCALE GENOMIC DNA]</scope>
    <source>
        <strain evidence="1">LP-2024</strain>
        <tissue evidence="1">Aerial parts of the thallus</tissue>
    </source>
</reference>
<gene>
    <name evidence="1" type="ORF">R1sor_026605</name>
</gene>
<comment type="caution">
    <text evidence="1">The sequence shown here is derived from an EMBL/GenBank/DDBJ whole genome shotgun (WGS) entry which is preliminary data.</text>
</comment>
<sequence>MSSHATANTESEPDAWQHLPDLLIEQLSKLEVAIPCIFQSIGPVLRLPVIIKELVSHEVRALILWDPTVPPLQTVTMDLKWPGGRIRRLGFHVSFEALGAEEKLGQQTEGNASSLPTQWNAKPTLF</sequence>
<proteinExistence type="predicted"/>
<dbReference type="Proteomes" id="UP001633002">
    <property type="component" value="Unassembled WGS sequence"/>
</dbReference>